<reference evidence="2 3" key="1">
    <citation type="journal article" date="2021" name="Microbiol. Spectr.">
        <title>A Single Bacterium Capable of Oxidation and Reduction of Iron at Circumneutral pH.</title>
        <authorList>
            <person name="Kato S."/>
            <person name="Ohkuma M."/>
        </authorList>
    </citation>
    <scope>NUCLEOTIDE SEQUENCE [LARGE SCALE GENOMIC DNA]</scope>
    <source>
        <strain evidence="2 3">MIZ03</strain>
    </source>
</reference>
<dbReference type="Proteomes" id="UP000824366">
    <property type="component" value="Chromosome"/>
</dbReference>
<evidence type="ECO:0000313" key="2">
    <source>
        <dbReference type="EMBL" id="BCO28754.1"/>
    </source>
</evidence>
<evidence type="ECO:0000259" key="1">
    <source>
        <dbReference type="Pfam" id="PF03872"/>
    </source>
</evidence>
<gene>
    <name evidence="2" type="ORF">MIZ03_3664</name>
</gene>
<dbReference type="InterPro" id="IPR036147">
    <property type="entry name" value="Anti-sigma_E_RseA_N_sf"/>
</dbReference>
<dbReference type="SUPFAM" id="SSF89069">
    <property type="entry name" value="N-terminal, cytoplasmic domain of anti-sigmaE factor RseA"/>
    <property type="match status" value="1"/>
</dbReference>
<dbReference type="InterPro" id="IPR005572">
    <property type="entry name" value="Anti-sigma_E_RseA_N"/>
</dbReference>
<organism evidence="2 3">
    <name type="scientific">Rhodoferax lithotrophicus</name>
    <dbReference type="NCBI Taxonomy" id="2798804"/>
    <lineage>
        <taxon>Bacteria</taxon>
        <taxon>Pseudomonadati</taxon>
        <taxon>Pseudomonadota</taxon>
        <taxon>Betaproteobacteria</taxon>
        <taxon>Burkholderiales</taxon>
        <taxon>Comamonadaceae</taxon>
        <taxon>Rhodoferax</taxon>
    </lineage>
</organism>
<evidence type="ECO:0000313" key="3">
    <source>
        <dbReference type="Proteomes" id="UP000824366"/>
    </source>
</evidence>
<proteinExistence type="predicted"/>
<dbReference type="PANTHER" id="PTHR38104:SF1">
    <property type="entry name" value="ANTI-SIGMA-E FACTOR RSEA"/>
    <property type="match status" value="1"/>
</dbReference>
<accession>A0ABM7MQX5</accession>
<dbReference type="PANTHER" id="PTHR38104">
    <property type="match status" value="1"/>
</dbReference>
<protein>
    <recommendedName>
        <fullName evidence="1">Anti sigma-E protein RseA N-terminal domain-containing protein</fullName>
    </recommendedName>
</protein>
<dbReference type="InterPro" id="IPR052383">
    <property type="entry name" value="Anti-sigma-E_RseA-like"/>
</dbReference>
<name>A0ABM7MQX5_9BURK</name>
<dbReference type="CDD" id="cd16328">
    <property type="entry name" value="RseA_N"/>
    <property type="match status" value="1"/>
</dbReference>
<feature type="domain" description="Anti sigma-E protein RseA N-terminal" evidence="1">
    <location>
        <begin position="9"/>
        <end position="87"/>
    </location>
</feature>
<sequence>MLDQTTQRSQQISALMDGQLPDEEFAQVLADLERREQARDDWDIYHMVGDVMRSNQTPVQKHDPDFLLKLRHRMAQNAIEIVAIDVASISTKAQKHQNIQAANEPRWRRVAGVASVAIAAVLVWQGLHGDNSADPAAAPQFAQQQSAPMLQVSSQMAQANVLRSRPEQVLIRSDGSSALVPNTEPQVMIRDPQLDALLAAHRQFGGTTTLQMPVGFLQQAAFTERLR</sequence>
<keyword evidence="3" id="KW-1185">Reference proteome</keyword>
<dbReference type="Gene3D" id="1.10.10.880">
    <property type="entry name" value="Anti sigma-E protein RseA, N-terminal domain"/>
    <property type="match status" value="1"/>
</dbReference>
<dbReference type="EMBL" id="AP024238">
    <property type="protein sequence ID" value="BCO28754.1"/>
    <property type="molecule type" value="Genomic_DNA"/>
</dbReference>
<dbReference type="RefSeq" id="WP_223904675.1">
    <property type="nucleotide sequence ID" value="NZ_AP024238.1"/>
</dbReference>
<dbReference type="Pfam" id="PF03872">
    <property type="entry name" value="RseA_N"/>
    <property type="match status" value="1"/>
</dbReference>